<evidence type="ECO:0000256" key="5">
    <source>
        <dbReference type="SAM" id="Phobius"/>
    </source>
</evidence>
<feature type="compositionally biased region" description="Basic and acidic residues" evidence="4">
    <location>
        <begin position="171"/>
        <end position="188"/>
    </location>
</feature>
<dbReference type="SUPFAM" id="SSF57667">
    <property type="entry name" value="beta-beta-alpha zinc fingers"/>
    <property type="match status" value="1"/>
</dbReference>
<dbReference type="AlphaFoldDB" id="A0A3N2QAH4"/>
<dbReference type="GeneID" id="39582350"/>
<dbReference type="STRING" id="1314773.A0A3N2QAH4"/>
<feature type="compositionally biased region" description="Basic and acidic residues" evidence="4">
    <location>
        <begin position="340"/>
        <end position="356"/>
    </location>
</feature>
<dbReference type="GO" id="GO:0008270">
    <property type="term" value="F:zinc ion binding"/>
    <property type="evidence" value="ECO:0007669"/>
    <property type="project" value="UniProtKB-KW"/>
</dbReference>
<feature type="compositionally biased region" description="Acidic residues" evidence="4">
    <location>
        <begin position="357"/>
        <end position="367"/>
    </location>
</feature>
<organism evidence="7 8">
    <name type="scientific">Sodiomyces alkalinus (strain CBS 110278 / VKM F-3762 / F11)</name>
    <name type="common">Alkaliphilic filamentous fungus</name>
    <dbReference type="NCBI Taxonomy" id="1314773"/>
    <lineage>
        <taxon>Eukaryota</taxon>
        <taxon>Fungi</taxon>
        <taxon>Dikarya</taxon>
        <taxon>Ascomycota</taxon>
        <taxon>Pezizomycotina</taxon>
        <taxon>Sordariomycetes</taxon>
        <taxon>Hypocreomycetidae</taxon>
        <taxon>Glomerellales</taxon>
        <taxon>Plectosphaerellaceae</taxon>
        <taxon>Sodiomyces</taxon>
    </lineage>
</organism>
<dbReference type="InterPro" id="IPR013085">
    <property type="entry name" value="U1-CZ_Znf_C2H2"/>
</dbReference>
<dbReference type="Proteomes" id="UP000272025">
    <property type="component" value="Unassembled WGS sequence"/>
</dbReference>
<feature type="region of interest" description="Disordered" evidence="4">
    <location>
        <begin position="337"/>
        <end position="414"/>
    </location>
</feature>
<dbReference type="Pfam" id="PF06220">
    <property type="entry name" value="zf-U1"/>
    <property type="match status" value="1"/>
</dbReference>
<keyword evidence="1" id="KW-0479">Metal-binding</keyword>
<evidence type="ECO:0000256" key="2">
    <source>
        <dbReference type="ARBA" id="ARBA00022771"/>
    </source>
</evidence>
<keyword evidence="5" id="KW-0472">Membrane</keyword>
<dbReference type="Gene3D" id="3.30.160.60">
    <property type="entry name" value="Classic Zinc Finger"/>
    <property type="match status" value="1"/>
</dbReference>
<dbReference type="GO" id="GO:0000398">
    <property type="term" value="P:mRNA splicing, via spliceosome"/>
    <property type="evidence" value="ECO:0007669"/>
    <property type="project" value="InterPro"/>
</dbReference>
<keyword evidence="5" id="KW-1133">Transmembrane helix</keyword>
<evidence type="ECO:0000313" key="7">
    <source>
        <dbReference type="EMBL" id="ROT43751.1"/>
    </source>
</evidence>
<keyword evidence="8" id="KW-1185">Reference proteome</keyword>
<dbReference type="PANTHER" id="PTHR13173">
    <property type="entry name" value="WW DOMAIN BINDING PROTEIN 4"/>
    <property type="match status" value="1"/>
</dbReference>
<dbReference type="RefSeq" id="XP_028471557.1">
    <property type="nucleotide sequence ID" value="XM_028613872.1"/>
</dbReference>
<proteinExistence type="predicted"/>
<dbReference type="InterPro" id="IPR003604">
    <property type="entry name" value="Matrin/U1-like-C_Znf_C2H2"/>
</dbReference>
<sequence length="482" mass="52450">MLEVILILHTSSFDFVGPANTTTTTTARPFGDNHPGLRVGAEVVLRPWRWEWTCIISTAPARTSNGEEQVGQGWRLGVSAGGCGLVFMLMMLMAVVVLFVKFKAFDISRKNPLPSVQESPTMSEYWKSTPRYWCKHCSVFVRDTKLERANHEATGKHQGALKRFMRDLHRNHEREERDKERAKREIERLNGVVSGTGSGSGSSSSRQNATASGSSSRPTPTAAELARQREELAQLGVAMPSVFRGEMAMPGEWTVTKTRVIQDDEGNAAAAAAGSGRNDAKVTAKATGVRKRVMTEEEKEAEEAAKALFKRQRRWGGTKTMPEDDAELEALLSGGGLLAAKKERTESEEPKVKKEEEEMGDGAEDTVPDVKAEEPEVKTETEVKKEPADEDGGVVGGSKAQVPPVPDAGVKTEEGAAETVAPVVFKKRKPKNSRQKVESPLLSKFLTSSTAYPYHMGMKSVCLVQNSTATSSTSAVSGKINV</sequence>
<accession>A0A3N2QAH4</accession>
<evidence type="ECO:0000259" key="6">
    <source>
        <dbReference type="SMART" id="SM00451"/>
    </source>
</evidence>
<dbReference type="GO" id="GO:0003723">
    <property type="term" value="F:RNA binding"/>
    <property type="evidence" value="ECO:0007669"/>
    <property type="project" value="TreeGrafter"/>
</dbReference>
<feature type="domain" description="U1-type" evidence="6">
    <location>
        <begin position="129"/>
        <end position="164"/>
    </location>
</feature>
<evidence type="ECO:0000256" key="1">
    <source>
        <dbReference type="ARBA" id="ARBA00022723"/>
    </source>
</evidence>
<evidence type="ECO:0000313" key="8">
    <source>
        <dbReference type="Proteomes" id="UP000272025"/>
    </source>
</evidence>
<keyword evidence="2" id="KW-0863">Zinc-finger</keyword>
<dbReference type="EMBL" id="ML119051">
    <property type="protein sequence ID" value="ROT43751.1"/>
    <property type="molecule type" value="Genomic_DNA"/>
</dbReference>
<evidence type="ECO:0000256" key="4">
    <source>
        <dbReference type="SAM" id="MobiDB-lite"/>
    </source>
</evidence>
<name>A0A3N2QAH4_SODAK</name>
<gene>
    <name evidence="7" type="ORF">SODALDRAFT_355974</name>
</gene>
<feature type="transmembrane region" description="Helical" evidence="5">
    <location>
        <begin position="76"/>
        <end position="100"/>
    </location>
</feature>
<feature type="region of interest" description="Disordered" evidence="4">
    <location>
        <begin position="171"/>
        <end position="224"/>
    </location>
</feature>
<dbReference type="InterPro" id="IPR040023">
    <property type="entry name" value="WBP4"/>
</dbReference>
<protein>
    <recommendedName>
        <fullName evidence="6">U1-type domain-containing protein</fullName>
    </recommendedName>
</protein>
<dbReference type="InterPro" id="IPR036236">
    <property type="entry name" value="Znf_C2H2_sf"/>
</dbReference>
<keyword evidence="5" id="KW-0812">Transmembrane</keyword>
<dbReference type="PANTHER" id="PTHR13173:SF10">
    <property type="entry name" value="WW DOMAIN-BINDING PROTEIN 4"/>
    <property type="match status" value="1"/>
</dbReference>
<dbReference type="OrthoDB" id="191651at2759"/>
<feature type="compositionally biased region" description="Basic and acidic residues" evidence="4">
    <location>
        <begin position="368"/>
        <end position="387"/>
    </location>
</feature>
<feature type="compositionally biased region" description="Low complexity" evidence="4">
    <location>
        <begin position="201"/>
        <end position="216"/>
    </location>
</feature>
<reference evidence="7 8" key="1">
    <citation type="journal article" date="2018" name="Mol. Ecol.">
        <title>The obligate alkalophilic soda-lake fungus Sodiomyces alkalinus has shifted to a protein diet.</title>
        <authorList>
            <person name="Grum-Grzhimaylo A.A."/>
            <person name="Falkoski D.L."/>
            <person name="van den Heuvel J."/>
            <person name="Valero-Jimenez C.A."/>
            <person name="Min B."/>
            <person name="Choi I.G."/>
            <person name="Lipzen A."/>
            <person name="Daum C.G."/>
            <person name="Aanen D.K."/>
            <person name="Tsang A."/>
            <person name="Henrissat B."/>
            <person name="Bilanenko E.N."/>
            <person name="de Vries R.P."/>
            <person name="van Kan J.A.L."/>
            <person name="Grigoriev I.V."/>
            <person name="Debets A.J.M."/>
        </authorList>
    </citation>
    <scope>NUCLEOTIDE SEQUENCE [LARGE SCALE GENOMIC DNA]</scope>
    <source>
        <strain evidence="7 8">F11</strain>
    </source>
</reference>
<dbReference type="SMART" id="SM00451">
    <property type="entry name" value="ZnF_U1"/>
    <property type="match status" value="1"/>
</dbReference>
<evidence type="ECO:0000256" key="3">
    <source>
        <dbReference type="ARBA" id="ARBA00022833"/>
    </source>
</evidence>
<keyword evidence="3" id="KW-0862">Zinc</keyword>
<dbReference type="GO" id="GO:0071011">
    <property type="term" value="C:precatalytic spliceosome"/>
    <property type="evidence" value="ECO:0007669"/>
    <property type="project" value="TreeGrafter"/>
</dbReference>